<dbReference type="RefSeq" id="WP_011868698.1">
    <property type="nucleotide sequence ID" value="NC_009135.1"/>
</dbReference>
<dbReference type="OrthoDB" id="61130at2157"/>
<name>A4FYG0_METM5</name>
<dbReference type="AlphaFoldDB" id="A4FYG0"/>
<dbReference type="EMBL" id="CP000609">
    <property type="protein sequence ID" value="ABO35244.1"/>
    <property type="molecule type" value="Genomic_DNA"/>
</dbReference>
<reference evidence="1 2" key="1">
    <citation type="submission" date="2007-03" db="EMBL/GenBank/DDBJ databases">
        <title>Complete sequence of chromosome of Methanococcus maripaludis C5.</title>
        <authorList>
            <consortium name="US DOE Joint Genome Institute"/>
            <person name="Copeland A."/>
            <person name="Lucas S."/>
            <person name="Lapidus A."/>
            <person name="Barry K."/>
            <person name="Glavina del Rio T."/>
            <person name="Dalin E."/>
            <person name="Tice H."/>
            <person name="Pitluck S."/>
            <person name="Chertkov O."/>
            <person name="Brettin T."/>
            <person name="Bruce D."/>
            <person name="Han C."/>
            <person name="Detter J.C."/>
            <person name="Schmutz J."/>
            <person name="Larimer F."/>
            <person name="Land M."/>
            <person name="Hauser L."/>
            <person name="Kyrpides N."/>
            <person name="Mikhailova N."/>
            <person name="Sieprawska-Lupa M."/>
            <person name="Whitman W.B."/>
            <person name="Richardson P."/>
        </authorList>
    </citation>
    <scope>NUCLEOTIDE SEQUENCE [LARGE SCALE GENOMIC DNA]</scope>
    <source>
        <strain evidence="2">C5 / ATCC BAA-1333</strain>
    </source>
</reference>
<dbReference type="HOGENOM" id="CLU_584779_0_0_2"/>
<dbReference type="GeneID" id="4928164"/>
<dbReference type="eggNOG" id="arCOG07665">
    <property type="taxonomic scope" value="Archaea"/>
</dbReference>
<protein>
    <submittedName>
        <fullName evidence="1">Uncharacterized protein</fullName>
    </submittedName>
</protein>
<evidence type="ECO:0000313" key="2">
    <source>
        <dbReference type="Proteomes" id="UP000000253"/>
    </source>
</evidence>
<dbReference type="Proteomes" id="UP000000253">
    <property type="component" value="Chromosome"/>
</dbReference>
<proteinExistence type="predicted"/>
<accession>A4FYG0</accession>
<sequence length="467" mass="55777">MNEVRYRSGYEEFYQRRIVIDRVYVTIHVPLLRKTLGNGFDKTAFNKWSEDFPRLVTLISEKRHGRKTGDYHFRTPVETWSKFPLEEDFDGEEIASIAISFRQPHVARGYFNVNRLYMKEHNIDPYEDSYHDNNVLPIEVVEDSEGSLLREFTELLHDRIEQYKYEYDYYLKKIFGIDIEKIARENNSNEDIYSLIEVSIQSAEIDVEWLNCESLQFQHITDERKQNYMKAFGNLTNTEYYTPERKSIKVQFKRYQKGAGINRHEFTWNGEASRQWIVGSPETMYYSIVKNIKHCYAFFGFDFDSLRPIQITGEDIVQDYAEWWHLPLNLVKTILFGRAFVLSFDFATGGLRERLKYRGLIAPLEKELGGKKGLWRWKDSVLRLKHSLQGFYRCECGFLMRYDPEKYCHVCENCGKIDDYSRFEIGSREAQKDYEDKLYEMSDKDWKYSAYETVISFRKLDDNEVKK</sequence>
<dbReference type="KEGG" id="mmq:MmarC5_0938"/>
<gene>
    <name evidence="1" type="ordered locus">MmarC5_0938</name>
</gene>
<evidence type="ECO:0000313" key="1">
    <source>
        <dbReference type="EMBL" id="ABO35244.1"/>
    </source>
</evidence>
<dbReference type="STRING" id="402880.MmarC5_0938"/>
<organism evidence="1 2">
    <name type="scientific">Methanococcus maripaludis (strain C5 / ATCC BAA-1333)</name>
    <dbReference type="NCBI Taxonomy" id="402880"/>
    <lineage>
        <taxon>Archaea</taxon>
        <taxon>Methanobacteriati</taxon>
        <taxon>Methanobacteriota</taxon>
        <taxon>Methanomada group</taxon>
        <taxon>Methanococci</taxon>
        <taxon>Methanococcales</taxon>
        <taxon>Methanococcaceae</taxon>
        <taxon>Methanococcus</taxon>
    </lineage>
</organism>